<reference evidence="2 3" key="1">
    <citation type="submission" date="2016-09" db="EMBL/GenBank/DDBJ databases">
        <authorList>
            <person name="Capua I."/>
            <person name="De Benedictis P."/>
            <person name="Joannis T."/>
            <person name="Lombin L.H."/>
            <person name="Cattoli G."/>
        </authorList>
    </citation>
    <scope>NUCLEOTIDE SEQUENCE [LARGE SCALE GENOMIC DNA]</scope>
    <source>
        <strain evidence="2 3">ISLP-3</strain>
    </source>
</reference>
<proteinExistence type="predicted"/>
<dbReference type="OrthoDB" id="63962at2"/>
<feature type="region of interest" description="Disordered" evidence="1">
    <location>
        <begin position="1"/>
        <end position="21"/>
    </location>
</feature>
<dbReference type="InterPro" id="IPR027056">
    <property type="entry name" value="Gluconate_2DH_su3"/>
</dbReference>
<keyword evidence="3" id="KW-1185">Reference proteome</keyword>
<evidence type="ECO:0000313" key="2">
    <source>
        <dbReference type="EMBL" id="SDD77544.1"/>
    </source>
</evidence>
<feature type="region of interest" description="Disordered" evidence="1">
    <location>
        <begin position="196"/>
        <end position="215"/>
    </location>
</feature>
<name>A0A1G6XH39_9MICO</name>
<protein>
    <submittedName>
        <fullName evidence="2">Gluconate 2-dehydrogenase subunit 3</fullName>
    </submittedName>
</protein>
<organism evidence="2 3">
    <name type="scientific">Sanguibacter gelidistatuariae</name>
    <dbReference type="NCBI Taxonomy" id="1814289"/>
    <lineage>
        <taxon>Bacteria</taxon>
        <taxon>Bacillati</taxon>
        <taxon>Actinomycetota</taxon>
        <taxon>Actinomycetes</taxon>
        <taxon>Micrococcales</taxon>
        <taxon>Sanguibacteraceae</taxon>
        <taxon>Sanguibacter</taxon>
    </lineage>
</organism>
<dbReference type="Proteomes" id="UP000199039">
    <property type="component" value="Unassembled WGS sequence"/>
</dbReference>
<dbReference type="Pfam" id="PF13618">
    <property type="entry name" value="Gluconate_2-dh3"/>
    <property type="match status" value="1"/>
</dbReference>
<evidence type="ECO:0000313" key="3">
    <source>
        <dbReference type="Proteomes" id="UP000199039"/>
    </source>
</evidence>
<accession>A0A1G6XH39</accession>
<evidence type="ECO:0000256" key="1">
    <source>
        <dbReference type="SAM" id="MobiDB-lite"/>
    </source>
</evidence>
<dbReference type="EMBL" id="FMYH01000011">
    <property type="protein sequence ID" value="SDD77544.1"/>
    <property type="molecule type" value="Genomic_DNA"/>
</dbReference>
<dbReference type="STRING" id="1814289.SAMN05216410_0143"/>
<dbReference type="AlphaFoldDB" id="A0A1G6XH39"/>
<gene>
    <name evidence="2" type="ORF">SAMN05216410_0143</name>
</gene>
<sequence length="215" mass="23900">MSALPLPASDGGGRFPGMSATGQVRHWDTTTSAVVMARLGPPGDVRFFTPAEEATADALFNQLLDQHEEPRVPVVALVDARLARQDTDGWHYEGMPIDPEAWRRTLAGLDEDARMRCGCLLAEATWPQQARLLQSIQNLGPTPWRGMPATQVWSLWTRYACSAFYSHPWAWDEIGFAGPAYPRGYKNMGLNSVEPFEVRDAHPTDDPTRGKEGHR</sequence>